<gene>
    <name evidence="19" type="ORF">VVAX_03092</name>
</gene>
<feature type="domain" description="Polysaccharide export protein N-terminal" evidence="16">
    <location>
        <begin position="107"/>
        <end position="198"/>
    </location>
</feature>
<sequence length="405" mass="43255">MQRPDPATQTCAKRPLTVSARAKARIDSRLRWLGLALLLSLGMIALSGCAPGFGSVGPLGFTSTTGDSTASAESNRIIPITPDLIRSQMAARPTTVPENVKRLFAKSPVYTIGPGDVVGIIVYDHPELLPNAGAVIAQQSDPTGVSVAPGFIVGANGEISFPYIGRTKVQGLTEAGASELIASRIQKFIKEPQVTVRIQSFRSQRAYVQGEVRTPGLQIFTDVPMTLSEAISRAGSFTTAGDRARITLTRGGVSTVVDMTALQAAGMDGNSIPLRNGDVVNVGTREDSRVYVMGEVRSPSPLQMRMNGRLSLNEALGDVGGPDLLAADPAQIYVVRNSPDNLDVQQIFNLNAKNPAALALADRFELMPRDVVYVDRVPLATWNRVISLILPSAQVVNLSRDTARR</sequence>
<evidence type="ECO:0000256" key="12">
    <source>
        <dbReference type="ARBA" id="ARBA00023139"/>
    </source>
</evidence>
<evidence type="ECO:0008006" key="20">
    <source>
        <dbReference type="Google" id="ProtNLM"/>
    </source>
</evidence>
<feature type="domain" description="SLBB" evidence="18">
    <location>
        <begin position="204"/>
        <end position="282"/>
    </location>
</feature>
<evidence type="ECO:0000256" key="1">
    <source>
        <dbReference type="ARBA" id="ARBA00004571"/>
    </source>
</evidence>
<evidence type="ECO:0000256" key="13">
    <source>
        <dbReference type="ARBA" id="ARBA00023237"/>
    </source>
</evidence>
<dbReference type="GO" id="GO:0015159">
    <property type="term" value="F:polysaccharide transmembrane transporter activity"/>
    <property type="evidence" value="ECO:0007669"/>
    <property type="project" value="InterPro"/>
</dbReference>
<keyword evidence="5" id="KW-0762">Sugar transport</keyword>
<dbReference type="Gene3D" id="3.30.1950.10">
    <property type="entry name" value="wza like domain"/>
    <property type="match status" value="1"/>
</dbReference>
<protein>
    <recommendedName>
        <fullName evidence="20">Sugar transporter</fullName>
    </recommendedName>
</protein>
<keyword evidence="15" id="KW-1133">Transmembrane helix</keyword>
<evidence type="ECO:0000256" key="10">
    <source>
        <dbReference type="ARBA" id="ARBA00023114"/>
    </source>
</evidence>
<dbReference type="Pfam" id="PF18412">
    <property type="entry name" value="Wza_C"/>
    <property type="match status" value="1"/>
</dbReference>
<evidence type="ECO:0000259" key="16">
    <source>
        <dbReference type="Pfam" id="PF02563"/>
    </source>
</evidence>
<organism evidence="19">
    <name type="scientific">Variovorax paradoxus</name>
    <dbReference type="NCBI Taxonomy" id="34073"/>
    <lineage>
        <taxon>Bacteria</taxon>
        <taxon>Pseudomonadati</taxon>
        <taxon>Pseudomonadota</taxon>
        <taxon>Betaproteobacteria</taxon>
        <taxon>Burkholderiales</taxon>
        <taxon>Comamonadaceae</taxon>
        <taxon>Variovorax</taxon>
    </lineage>
</organism>
<feature type="domain" description="Outer-membrane lipoprotein Wza C-terminal" evidence="17">
    <location>
        <begin position="377"/>
        <end position="404"/>
    </location>
</feature>
<dbReference type="Pfam" id="PF02563">
    <property type="entry name" value="Poly_export"/>
    <property type="match status" value="1"/>
</dbReference>
<keyword evidence="13" id="KW-0998">Cell outer membrane</keyword>
<keyword evidence="8" id="KW-0625">Polysaccharide transport</keyword>
<evidence type="ECO:0000256" key="3">
    <source>
        <dbReference type="ARBA" id="ARBA00022448"/>
    </source>
</evidence>
<dbReference type="EMBL" id="LR743507">
    <property type="protein sequence ID" value="CAA2105110.1"/>
    <property type="molecule type" value="Genomic_DNA"/>
</dbReference>
<keyword evidence="4" id="KW-1134">Transmembrane beta strand</keyword>
<keyword evidence="6 15" id="KW-0812">Transmembrane</keyword>
<evidence type="ECO:0000259" key="18">
    <source>
        <dbReference type="Pfam" id="PF22461"/>
    </source>
</evidence>
<comment type="subcellular location">
    <subcellularLocation>
        <location evidence="1">Cell outer membrane</location>
        <topology evidence="1">Multi-pass membrane protein</topology>
    </subcellularLocation>
</comment>
<keyword evidence="9" id="KW-0406">Ion transport</keyword>
<dbReference type="GO" id="GO:0006811">
    <property type="term" value="P:monoatomic ion transport"/>
    <property type="evidence" value="ECO:0007669"/>
    <property type="project" value="UniProtKB-KW"/>
</dbReference>
<evidence type="ECO:0000256" key="8">
    <source>
        <dbReference type="ARBA" id="ARBA00023047"/>
    </source>
</evidence>
<keyword evidence="7" id="KW-0732">Signal</keyword>
<dbReference type="InterPro" id="IPR003715">
    <property type="entry name" value="Poly_export_N"/>
</dbReference>
<proteinExistence type="inferred from homology"/>
<evidence type="ECO:0000256" key="5">
    <source>
        <dbReference type="ARBA" id="ARBA00022597"/>
    </source>
</evidence>
<dbReference type="GO" id="GO:0015288">
    <property type="term" value="F:porin activity"/>
    <property type="evidence" value="ECO:0007669"/>
    <property type="project" value="UniProtKB-KW"/>
</dbReference>
<evidence type="ECO:0000256" key="2">
    <source>
        <dbReference type="ARBA" id="ARBA00009450"/>
    </source>
</evidence>
<dbReference type="InterPro" id="IPR040716">
    <property type="entry name" value="Wza_C"/>
</dbReference>
<dbReference type="GO" id="GO:0046930">
    <property type="term" value="C:pore complex"/>
    <property type="evidence" value="ECO:0007669"/>
    <property type="project" value="UniProtKB-KW"/>
</dbReference>
<keyword evidence="10" id="KW-0626">Porin</keyword>
<evidence type="ECO:0000259" key="17">
    <source>
        <dbReference type="Pfam" id="PF18412"/>
    </source>
</evidence>
<dbReference type="PANTHER" id="PTHR33619:SF3">
    <property type="entry name" value="POLYSACCHARIDE EXPORT PROTEIN GFCE-RELATED"/>
    <property type="match status" value="1"/>
</dbReference>
<reference evidence="19" key="1">
    <citation type="submission" date="2019-12" db="EMBL/GenBank/DDBJ databases">
        <authorList>
            <person name="Cremers G."/>
        </authorList>
    </citation>
    <scope>NUCLEOTIDE SEQUENCE</scope>
    <source>
        <strain evidence="19">Vvax</strain>
    </source>
</reference>
<evidence type="ECO:0000256" key="14">
    <source>
        <dbReference type="ARBA" id="ARBA00023288"/>
    </source>
</evidence>
<feature type="transmembrane region" description="Helical" evidence="15">
    <location>
        <begin position="32"/>
        <end position="53"/>
    </location>
</feature>
<keyword evidence="3" id="KW-0813">Transport</keyword>
<dbReference type="AlphaFoldDB" id="A0A679JB07"/>
<evidence type="ECO:0000256" key="6">
    <source>
        <dbReference type="ARBA" id="ARBA00022692"/>
    </source>
</evidence>
<dbReference type="RefSeq" id="WP_339090685.1">
    <property type="nucleotide sequence ID" value="NZ_LR743507.1"/>
</dbReference>
<evidence type="ECO:0000256" key="11">
    <source>
        <dbReference type="ARBA" id="ARBA00023136"/>
    </source>
</evidence>
<evidence type="ECO:0000256" key="7">
    <source>
        <dbReference type="ARBA" id="ARBA00022729"/>
    </source>
</evidence>
<accession>A0A679JB07</accession>
<comment type="similarity">
    <text evidence="2">Belongs to the BexD/CtrA/VexA family.</text>
</comment>
<dbReference type="PANTHER" id="PTHR33619">
    <property type="entry name" value="POLYSACCHARIDE EXPORT PROTEIN GFCE-RELATED"/>
    <property type="match status" value="1"/>
</dbReference>
<dbReference type="InterPro" id="IPR054765">
    <property type="entry name" value="SLBB_dom"/>
</dbReference>
<evidence type="ECO:0000256" key="4">
    <source>
        <dbReference type="ARBA" id="ARBA00022452"/>
    </source>
</evidence>
<keyword evidence="14" id="KW-0449">Lipoprotein</keyword>
<keyword evidence="11 15" id="KW-0472">Membrane</keyword>
<dbReference type="GO" id="GO:0009279">
    <property type="term" value="C:cell outer membrane"/>
    <property type="evidence" value="ECO:0007669"/>
    <property type="project" value="UniProtKB-SubCell"/>
</dbReference>
<dbReference type="Pfam" id="PF22461">
    <property type="entry name" value="SLBB_2"/>
    <property type="match status" value="2"/>
</dbReference>
<evidence type="ECO:0000313" key="19">
    <source>
        <dbReference type="EMBL" id="CAA2105110.1"/>
    </source>
</evidence>
<keyword evidence="12" id="KW-0564">Palmitate</keyword>
<feature type="domain" description="SLBB" evidence="18">
    <location>
        <begin position="289"/>
        <end position="374"/>
    </location>
</feature>
<dbReference type="Gene3D" id="3.10.560.10">
    <property type="entry name" value="Outer membrane lipoprotein wza domain like"/>
    <property type="match status" value="2"/>
</dbReference>
<name>A0A679JB07_VARPD</name>
<dbReference type="InterPro" id="IPR049712">
    <property type="entry name" value="Poly_export"/>
</dbReference>
<evidence type="ECO:0000256" key="15">
    <source>
        <dbReference type="SAM" id="Phobius"/>
    </source>
</evidence>
<evidence type="ECO:0000256" key="9">
    <source>
        <dbReference type="ARBA" id="ARBA00023065"/>
    </source>
</evidence>